<dbReference type="Proteomes" id="UP000316298">
    <property type="component" value="Unassembled WGS sequence"/>
</dbReference>
<keyword evidence="6" id="KW-1185">Reference proteome</keyword>
<dbReference type="Gene3D" id="2.60.40.790">
    <property type="match status" value="1"/>
</dbReference>
<reference evidence="5 6" key="1">
    <citation type="submission" date="2019-06" db="EMBL/GenBank/DDBJ databases">
        <title>Sequencing the genomes of 1000 actinobacteria strains.</title>
        <authorList>
            <person name="Klenk H.-P."/>
        </authorList>
    </citation>
    <scope>NUCLEOTIDE SEQUENCE [LARGE SCALE GENOMIC DNA]</scope>
    <source>
        <strain evidence="5 6">DSM 17305</strain>
    </source>
</reference>
<comment type="caution">
    <text evidence="5">The sequence shown here is derived from an EMBL/GenBank/DDBJ whole genome shotgun (WGS) entry which is preliminary data.</text>
</comment>
<dbReference type="SUPFAM" id="SSF49764">
    <property type="entry name" value="HSP20-like chaperones"/>
    <property type="match status" value="1"/>
</dbReference>
<dbReference type="InterPro" id="IPR002068">
    <property type="entry name" value="A-crystallin/Hsp20_dom"/>
</dbReference>
<evidence type="ECO:0000313" key="5">
    <source>
        <dbReference type="EMBL" id="TQJ19258.1"/>
    </source>
</evidence>
<dbReference type="EMBL" id="VFMM01000001">
    <property type="protein sequence ID" value="TQJ19258.1"/>
    <property type="molecule type" value="Genomic_DNA"/>
</dbReference>
<sequence length="171" mass="19335">MKKPSALPTLRRSRNHLSEPAGTDSRPVRWLPSELAADFEDIWRRMDQLAQSFGTIDRSGWSSFPVDLEETDDAYIVEIDLPGVSPDDLTLESSDRRLTVHGEVKHRERKGFLRQQTRRVGEFHHSITLPGDVVTDQITADLKDGVLIIRAPKPATARSRRIQITTGTPRT</sequence>
<dbReference type="RefSeq" id="WP_185759279.1">
    <property type="nucleotide sequence ID" value="NZ_BAAAKA010000050.1"/>
</dbReference>
<accession>A0A542EV76</accession>
<name>A0A542EV76_9ACTN</name>
<dbReference type="CDD" id="cd06464">
    <property type="entry name" value="ACD_sHsps-like"/>
    <property type="match status" value="1"/>
</dbReference>
<protein>
    <submittedName>
        <fullName evidence="5">Heat shock protein Hsp20</fullName>
    </submittedName>
</protein>
<gene>
    <name evidence="5" type="ORF">FB475_3421</name>
</gene>
<evidence type="ECO:0000313" key="6">
    <source>
        <dbReference type="Proteomes" id="UP000316298"/>
    </source>
</evidence>
<comment type="similarity">
    <text evidence="1 2">Belongs to the small heat shock protein (HSP20) family.</text>
</comment>
<dbReference type="AlphaFoldDB" id="A0A542EV76"/>
<keyword evidence="5" id="KW-0346">Stress response</keyword>
<dbReference type="Pfam" id="PF00011">
    <property type="entry name" value="HSP20"/>
    <property type="match status" value="1"/>
</dbReference>
<evidence type="ECO:0000256" key="1">
    <source>
        <dbReference type="PROSITE-ProRule" id="PRU00285"/>
    </source>
</evidence>
<dbReference type="InterPro" id="IPR031107">
    <property type="entry name" value="Small_HSP"/>
</dbReference>
<feature type="domain" description="SHSP" evidence="4">
    <location>
        <begin position="57"/>
        <end position="167"/>
    </location>
</feature>
<evidence type="ECO:0000256" key="3">
    <source>
        <dbReference type="SAM" id="MobiDB-lite"/>
    </source>
</evidence>
<dbReference type="PROSITE" id="PS01031">
    <property type="entry name" value="SHSP"/>
    <property type="match status" value="1"/>
</dbReference>
<dbReference type="PANTHER" id="PTHR11527">
    <property type="entry name" value="HEAT-SHOCK PROTEIN 20 FAMILY MEMBER"/>
    <property type="match status" value="1"/>
</dbReference>
<dbReference type="InterPro" id="IPR008978">
    <property type="entry name" value="HSP20-like_chaperone"/>
</dbReference>
<organism evidence="5 6">
    <name type="scientific">Kribbella jejuensis</name>
    <dbReference type="NCBI Taxonomy" id="236068"/>
    <lineage>
        <taxon>Bacteria</taxon>
        <taxon>Bacillati</taxon>
        <taxon>Actinomycetota</taxon>
        <taxon>Actinomycetes</taxon>
        <taxon>Propionibacteriales</taxon>
        <taxon>Kribbellaceae</taxon>
        <taxon>Kribbella</taxon>
    </lineage>
</organism>
<evidence type="ECO:0000259" key="4">
    <source>
        <dbReference type="PROSITE" id="PS01031"/>
    </source>
</evidence>
<feature type="region of interest" description="Disordered" evidence="3">
    <location>
        <begin position="1"/>
        <end position="27"/>
    </location>
</feature>
<evidence type="ECO:0000256" key="2">
    <source>
        <dbReference type="RuleBase" id="RU003616"/>
    </source>
</evidence>
<proteinExistence type="inferred from homology"/>